<feature type="domain" description="Bcr-Abl oncoprotein oligomerisation" evidence="3">
    <location>
        <begin position="3"/>
        <end position="66"/>
    </location>
</feature>
<feature type="coiled-coil region" evidence="1">
    <location>
        <begin position="28"/>
        <end position="55"/>
    </location>
</feature>
<protein>
    <recommendedName>
        <fullName evidence="3">Bcr-Abl oncoprotein oligomerisation domain-containing protein</fullName>
    </recommendedName>
</protein>
<dbReference type="Pfam" id="PF09036">
    <property type="entry name" value="Bcr-Abl_Oligo"/>
    <property type="match status" value="1"/>
</dbReference>
<accession>A0A452HJM2</accession>
<feature type="region of interest" description="Disordered" evidence="2">
    <location>
        <begin position="1"/>
        <end position="23"/>
    </location>
</feature>
<dbReference type="Proteomes" id="UP000291020">
    <property type="component" value="Unassembled WGS sequence"/>
</dbReference>
<feature type="compositionally biased region" description="Polar residues" evidence="2">
    <location>
        <begin position="396"/>
        <end position="413"/>
    </location>
</feature>
<feature type="compositionally biased region" description="Low complexity" evidence="2">
    <location>
        <begin position="100"/>
        <end position="111"/>
    </location>
</feature>
<evidence type="ECO:0000259" key="3">
    <source>
        <dbReference type="Pfam" id="PF09036"/>
    </source>
</evidence>
<dbReference type="AlphaFoldDB" id="A0A452HJM2"/>
<feature type="compositionally biased region" description="Basic residues" evidence="2">
    <location>
        <begin position="345"/>
        <end position="356"/>
    </location>
</feature>
<dbReference type="GO" id="GO:0005096">
    <property type="term" value="F:GTPase activator activity"/>
    <property type="evidence" value="ECO:0007669"/>
    <property type="project" value="InterPro"/>
</dbReference>
<sequence length="466" mass="51107">MWEPAEFERHWQAEFPGEPAPRMQLGSVRDMELELERCRGNLRQLQQALAEEKFKVLYLETALAREPPAPSSDWQAEEPAPLPDVPPGKRRAAGRAVHNLAAAIQHQLQQHKPAPRARREGRQQLPRTEHPVGRSTEEGPDGQATEQGSDAPAGHPPSQTHGSEPPVPVPRETHGSEPPVPVSREAHGTESPVPREPHGSEPPVPVPREPHGSEPPVPVPREPHGSERPVPVPMEAHGTETPVPMEAHGSEPPVPVSREAHGSEPPVPMEAHGTEPPTGHPHGSEPIFREVRGRQPHAKNMPGPREGSADHEEVDVSEKFLLNPVFLGFRILPWGSGEELDRPHRWLPTKGGRRPKPSRDLDSLDGMNGRSSPVQHEEQHPLPWRRRQHLGVPGRDSSSCSSPERGSDCSYNSSDHEDASSAGRQLAPLASAWHPSLSRPPLVKGVQAGPAWSCGWYGSADHRTCW</sequence>
<evidence type="ECO:0000256" key="1">
    <source>
        <dbReference type="SAM" id="Coils"/>
    </source>
</evidence>
<dbReference type="InterPro" id="IPR015123">
    <property type="entry name" value="Bcr-Abl_oncoprot_oligo"/>
</dbReference>
<name>A0A452HJM2_9SAUR</name>
<dbReference type="Gene3D" id="4.10.280.30">
    <property type="entry name" value="Bcr-Abl oncoprotein oligomerisation domain"/>
    <property type="match status" value="1"/>
</dbReference>
<feature type="region of interest" description="Disordered" evidence="2">
    <location>
        <begin position="65"/>
        <end position="312"/>
    </location>
</feature>
<feature type="region of interest" description="Disordered" evidence="2">
    <location>
        <begin position="338"/>
        <end position="427"/>
    </location>
</feature>
<reference evidence="4" key="3">
    <citation type="submission" date="2025-09" db="UniProtKB">
        <authorList>
            <consortium name="Ensembl"/>
        </authorList>
    </citation>
    <scope>IDENTIFICATION</scope>
</reference>
<organism evidence="4 5">
    <name type="scientific">Gopherus agassizii</name>
    <name type="common">Agassiz's desert tortoise</name>
    <dbReference type="NCBI Taxonomy" id="38772"/>
    <lineage>
        <taxon>Eukaryota</taxon>
        <taxon>Metazoa</taxon>
        <taxon>Chordata</taxon>
        <taxon>Craniata</taxon>
        <taxon>Vertebrata</taxon>
        <taxon>Euteleostomi</taxon>
        <taxon>Archelosauria</taxon>
        <taxon>Testudinata</taxon>
        <taxon>Testudines</taxon>
        <taxon>Cryptodira</taxon>
        <taxon>Durocryptodira</taxon>
        <taxon>Testudinoidea</taxon>
        <taxon>Testudinidae</taxon>
        <taxon>Gopherus</taxon>
    </lineage>
</organism>
<proteinExistence type="predicted"/>
<feature type="compositionally biased region" description="Pro residues" evidence="2">
    <location>
        <begin position="200"/>
        <end position="220"/>
    </location>
</feature>
<dbReference type="GO" id="GO:0004674">
    <property type="term" value="F:protein serine/threonine kinase activity"/>
    <property type="evidence" value="ECO:0007669"/>
    <property type="project" value="InterPro"/>
</dbReference>
<dbReference type="GO" id="GO:0007165">
    <property type="term" value="P:signal transduction"/>
    <property type="evidence" value="ECO:0007669"/>
    <property type="project" value="InterPro"/>
</dbReference>
<feature type="compositionally biased region" description="Basic and acidic residues" evidence="2">
    <location>
        <begin position="117"/>
        <end position="137"/>
    </location>
</feature>
<dbReference type="SUPFAM" id="SSF69036">
    <property type="entry name" value="Bcr-Abl oncoprotein oligomerization domain"/>
    <property type="match status" value="1"/>
</dbReference>
<evidence type="ECO:0000313" key="5">
    <source>
        <dbReference type="Proteomes" id="UP000291020"/>
    </source>
</evidence>
<feature type="compositionally biased region" description="Basic and acidic residues" evidence="2">
    <location>
        <begin position="184"/>
        <end position="199"/>
    </location>
</feature>
<feature type="compositionally biased region" description="Basic and acidic residues" evidence="2">
    <location>
        <begin position="1"/>
        <end position="12"/>
    </location>
</feature>
<keyword evidence="5" id="KW-1185">Reference proteome</keyword>
<evidence type="ECO:0000256" key="2">
    <source>
        <dbReference type="SAM" id="MobiDB-lite"/>
    </source>
</evidence>
<keyword evidence="1" id="KW-0175">Coiled coil</keyword>
<evidence type="ECO:0000313" key="4">
    <source>
        <dbReference type="Ensembl" id="ENSGAGP00000015115.1"/>
    </source>
</evidence>
<reference evidence="5" key="1">
    <citation type="journal article" date="2017" name="PLoS ONE">
        <title>The Agassiz's desert tortoise genome provides a resource for the conservation of a threatened species.</title>
        <authorList>
            <person name="Tollis M."/>
            <person name="DeNardo D.F."/>
            <person name="Cornelius J.A."/>
            <person name="Dolby G.A."/>
            <person name="Edwards T."/>
            <person name="Henen B.T."/>
            <person name="Karl A.E."/>
            <person name="Murphy R.W."/>
            <person name="Kusumi K."/>
        </authorList>
    </citation>
    <scope>NUCLEOTIDE SEQUENCE [LARGE SCALE GENOMIC DNA]</scope>
</reference>
<dbReference type="Ensembl" id="ENSGAGT00000017267.1">
    <property type="protein sequence ID" value="ENSGAGP00000015115.1"/>
    <property type="gene ID" value="ENSGAGG00000011410.1"/>
</dbReference>
<reference evidence="4" key="2">
    <citation type="submission" date="2025-08" db="UniProtKB">
        <authorList>
            <consortium name="Ensembl"/>
        </authorList>
    </citation>
    <scope>IDENTIFICATION</scope>
</reference>
<dbReference type="InterPro" id="IPR036481">
    <property type="entry name" value="Bcr-Abl_oncoprot_oligo_sf"/>
</dbReference>
<dbReference type="STRING" id="38772.ENSGAGP00000015115"/>